<dbReference type="GO" id="GO:1902600">
    <property type="term" value="P:proton transmembrane transport"/>
    <property type="evidence" value="ECO:0007669"/>
    <property type="project" value="EnsemblFungi"/>
</dbReference>
<keyword evidence="1" id="KW-0472">Membrane</keyword>
<dbReference type="eggNOG" id="KOG4539">
    <property type="taxonomic scope" value="Eukaryota"/>
</dbReference>
<keyword evidence="1" id="KW-1133">Transmembrane helix</keyword>
<dbReference type="GO" id="GO:0005743">
    <property type="term" value="C:mitochondrial inner membrane"/>
    <property type="evidence" value="ECO:0007669"/>
    <property type="project" value="EnsemblFungi"/>
</dbReference>
<dbReference type="PANTHER" id="PTHR28062">
    <property type="entry name" value="K+-H+ EXCHANGE-LIKE PROTEIN"/>
    <property type="match status" value="1"/>
</dbReference>
<keyword evidence="3" id="KW-1185">Reference proteome</keyword>
<protein>
    <submittedName>
        <fullName evidence="2">Uncharacterized protein</fullName>
    </submittedName>
</protein>
<dbReference type="GeneID" id="13886941"/>
<gene>
    <name evidence="2" type="primary">KAFR0L01250</name>
    <name evidence="2" type="ORF">KAFR_0L01250</name>
</gene>
<name>H2B283_KAZAF</name>
<dbReference type="PANTHER" id="PTHR28062:SF1">
    <property type="entry name" value="TRANSMEMBRANE PROTEIN"/>
    <property type="match status" value="1"/>
</dbReference>
<organism evidence="2 3">
    <name type="scientific">Kazachstania africana (strain ATCC 22294 / BCRC 22015 / CBS 2517 / CECT 1963 / NBRC 1671 / NRRL Y-8276)</name>
    <name type="common">Yeast</name>
    <name type="synonym">Kluyveromyces africanus</name>
    <dbReference type="NCBI Taxonomy" id="1071382"/>
    <lineage>
        <taxon>Eukaryota</taxon>
        <taxon>Fungi</taxon>
        <taxon>Dikarya</taxon>
        <taxon>Ascomycota</taxon>
        <taxon>Saccharomycotina</taxon>
        <taxon>Saccharomycetes</taxon>
        <taxon>Saccharomycetales</taxon>
        <taxon>Saccharomycetaceae</taxon>
        <taxon>Kazachstania</taxon>
    </lineage>
</organism>
<dbReference type="Pfam" id="PF10173">
    <property type="entry name" value="Mit_KHE1"/>
    <property type="match status" value="1"/>
</dbReference>
<dbReference type="OrthoDB" id="5562676at2759"/>
<feature type="transmembrane region" description="Helical" evidence="1">
    <location>
        <begin position="170"/>
        <end position="189"/>
    </location>
</feature>
<sequence>MLRSVRYLNTAVKDSTINDYLKDTLKFIVIPLHHNMNFIYFKHTNDLLNKKSKLIATENWLIQKTIKMWNKLEKSDNKVSQKFVKLMQSLIDKVSIDEKTLMSIPGESYLLKRTKELGPLTSKQYKNSNSPLKIKLIKVYYPSNRISKVDLTNKLTALHQNGLKLHRRRLWQCLIGIPLTFPIILIPIIPNLPGFYLTYRAYCNFKAYLGAKHLKSIMEDELLEYSNLKEYSRLLAQDANVNIDTITRLLEIDELQKFLTTHVTKNEKS</sequence>
<evidence type="ECO:0000313" key="3">
    <source>
        <dbReference type="Proteomes" id="UP000005220"/>
    </source>
</evidence>
<dbReference type="KEGG" id="kaf:KAFR_0L01250"/>
<dbReference type="InParanoid" id="H2B283"/>
<dbReference type="FunCoup" id="H2B283">
    <property type="interactions" value="10"/>
</dbReference>
<dbReference type="Proteomes" id="UP000005220">
    <property type="component" value="Chromosome 12"/>
</dbReference>
<dbReference type="InterPro" id="IPR018786">
    <property type="entry name" value="Mit_KHE1"/>
</dbReference>
<dbReference type="GO" id="GO:0006813">
    <property type="term" value="P:potassium ion transport"/>
    <property type="evidence" value="ECO:0007669"/>
    <property type="project" value="EnsemblFungi"/>
</dbReference>
<reference evidence="2 3" key="1">
    <citation type="journal article" date="2011" name="Proc. Natl. Acad. Sci. U.S.A.">
        <title>Evolutionary erosion of yeast sex chromosomes by mating-type switching accidents.</title>
        <authorList>
            <person name="Gordon J.L."/>
            <person name="Armisen D."/>
            <person name="Proux-Wera E."/>
            <person name="Oheigeartaigh S.S."/>
            <person name="Byrne K.P."/>
            <person name="Wolfe K.H."/>
        </authorList>
    </citation>
    <scope>NUCLEOTIDE SEQUENCE [LARGE SCALE GENOMIC DNA]</scope>
    <source>
        <strain evidence="3">ATCC 22294 / BCRC 22015 / CBS 2517 / CECT 1963 / NBRC 1671 / NRRL Y-8276</strain>
    </source>
</reference>
<dbReference type="HOGENOM" id="CLU_043838_0_1_1"/>
<proteinExistence type="predicted"/>
<dbReference type="EMBL" id="HE650832">
    <property type="protein sequence ID" value="CCF60733.1"/>
    <property type="molecule type" value="Genomic_DNA"/>
</dbReference>
<evidence type="ECO:0000256" key="1">
    <source>
        <dbReference type="SAM" id="Phobius"/>
    </source>
</evidence>
<keyword evidence="1" id="KW-0812">Transmembrane</keyword>
<dbReference type="RefSeq" id="XP_003959868.1">
    <property type="nucleotide sequence ID" value="XM_003959819.1"/>
</dbReference>
<dbReference type="AlphaFoldDB" id="H2B283"/>
<evidence type="ECO:0000313" key="2">
    <source>
        <dbReference type="EMBL" id="CCF60733.1"/>
    </source>
</evidence>
<accession>H2B283</accession>